<dbReference type="Pfam" id="PF13579">
    <property type="entry name" value="Glyco_trans_4_4"/>
    <property type="match status" value="1"/>
</dbReference>
<dbReference type="Pfam" id="PF00534">
    <property type="entry name" value="Glycos_transf_1"/>
    <property type="match status" value="1"/>
</dbReference>
<dbReference type="eggNOG" id="COG0438">
    <property type="taxonomic scope" value="Bacteria"/>
</dbReference>
<evidence type="ECO:0000259" key="2">
    <source>
        <dbReference type="Pfam" id="PF13579"/>
    </source>
</evidence>
<feature type="domain" description="Glycosyltransferase subfamily 4-like N-terminal" evidence="2">
    <location>
        <begin position="33"/>
        <end position="178"/>
    </location>
</feature>
<evidence type="ECO:0000313" key="3">
    <source>
        <dbReference type="EMBL" id="EYB66762.1"/>
    </source>
</evidence>
<keyword evidence="4" id="KW-1185">Reference proteome</keyword>
<gene>
    <name evidence="3" type="ORF">DEIPH_ctg076orf0022</name>
</gene>
<reference evidence="3 4" key="1">
    <citation type="submission" date="2014-03" db="EMBL/GenBank/DDBJ databases">
        <title>Draft genome sequence of Deinococcus phoenicis 1P10ME.</title>
        <authorList>
            <person name="Stepanov V.G."/>
            <person name="Vaishampayan P."/>
            <person name="Venkateswaran K."/>
            <person name="Fox G.E."/>
        </authorList>
    </citation>
    <scope>NUCLEOTIDE SEQUENCE [LARGE SCALE GENOMIC DNA]</scope>
    <source>
        <strain evidence="3 4">1P10ME</strain>
    </source>
</reference>
<dbReference type="InterPro" id="IPR001296">
    <property type="entry name" value="Glyco_trans_1"/>
</dbReference>
<dbReference type="GO" id="GO:0016757">
    <property type="term" value="F:glycosyltransferase activity"/>
    <property type="evidence" value="ECO:0007669"/>
    <property type="project" value="InterPro"/>
</dbReference>
<protein>
    <recommendedName>
        <fullName evidence="5">Group 1 glycosyl transferase</fullName>
    </recommendedName>
</protein>
<dbReference type="PANTHER" id="PTHR12526">
    <property type="entry name" value="GLYCOSYLTRANSFERASE"/>
    <property type="match status" value="1"/>
</dbReference>
<dbReference type="AlphaFoldDB" id="A0A016QLK0"/>
<dbReference type="PATRIC" id="fig|1476583.3.peg.3236"/>
<evidence type="ECO:0000259" key="1">
    <source>
        <dbReference type="Pfam" id="PF00534"/>
    </source>
</evidence>
<accession>A0A016QLK0</accession>
<organism evidence="3 4">
    <name type="scientific">Deinococcus phoenicis</name>
    <dbReference type="NCBI Taxonomy" id="1476583"/>
    <lineage>
        <taxon>Bacteria</taxon>
        <taxon>Thermotogati</taxon>
        <taxon>Deinococcota</taxon>
        <taxon>Deinococci</taxon>
        <taxon>Deinococcales</taxon>
        <taxon>Deinococcaceae</taxon>
        <taxon>Deinococcus</taxon>
    </lineage>
</organism>
<dbReference type="SUPFAM" id="SSF53756">
    <property type="entry name" value="UDP-Glycosyltransferase/glycogen phosphorylase"/>
    <property type="match status" value="1"/>
</dbReference>
<dbReference type="CDD" id="cd03801">
    <property type="entry name" value="GT4_PimA-like"/>
    <property type="match status" value="1"/>
</dbReference>
<evidence type="ECO:0008006" key="5">
    <source>
        <dbReference type="Google" id="ProtNLM"/>
    </source>
</evidence>
<proteinExistence type="predicted"/>
<dbReference type="InterPro" id="IPR028098">
    <property type="entry name" value="Glyco_trans_4-like_N"/>
</dbReference>
<feature type="domain" description="Glycosyl transferase family 1" evidence="1">
    <location>
        <begin position="197"/>
        <end position="358"/>
    </location>
</feature>
<dbReference type="EMBL" id="JHAC01000067">
    <property type="protein sequence ID" value="EYB66762.1"/>
    <property type="molecule type" value="Genomic_DNA"/>
</dbReference>
<comment type="caution">
    <text evidence="3">The sequence shown here is derived from an EMBL/GenBank/DDBJ whole genome shotgun (WGS) entry which is preliminary data.</text>
</comment>
<dbReference type="STRING" id="1476583.DEIPH_ctg076orf0022"/>
<sequence>MTRRILFVDQSGQLGGGELSLVDVAVHFSPESEVVLFEDGPFRTHLEAAGVRVQVLEAPRGLRNVRREGGGGLGLGAVPGVLALARRLARAARGYDLIAPNTQKALVVSALAGVLARKPVLWFLRDILSPEHFSRPIRQLVVTLCNKVVTRVIANSRASAEAFVLAGGNLRRVRVLHDGLDTAALLRQAGEGVPDLRASLGLTTEPLVGVFSRLSPWKGQHVLLRALTELPGVHALLVGDALFGEEAYAQELRRLTREWGLEDRVHFLGFRGDVPALMRSVDVVLHTSTAAEPLGRVILEGMLARRPVIATAAGGALEIVRDGESGLLVPPGEAPALAAAIRRVLDDRALAERLVARGLRRAQEGFGLASMLVRLQGEIDSIVAVEAER</sequence>
<dbReference type="RefSeq" id="WP_034360059.1">
    <property type="nucleotide sequence ID" value="NZ_JHAC01000067.1"/>
</dbReference>
<evidence type="ECO:0000313" key="4">
    <source>
        <dbReference type="Proteomes" id="UP000020492"/>
    </source>
</evidence>
<name>A0A016QLK0_9DEIO</name>
<dbReference type="Gene3D" id="3.40.50.2000">
    <property type="entry name" value="Glycogen Phosphorylase B"/>
    <property type="match status" value="2"/>
</dbReference>
<dbReference type="OrthoDB" id="9802525at2"/>
<dbReference type="Proteomes" id="UP000020492">
    <property type="component" value="Unassembled WGS sequence"/>
</dbReference>